<dbReference type="EMBL" id="LR797433">
    <property type="protein sequence ID" value="CAB4215802.1"/>
    <property type="molecule type" value="Genomic_DNA"/>
</dbReference>
<accession>A0A6J5SMH0</accession>
<proteinExistence type="predicted"/>
<organism evidence="3">
    <name type="scientific">uncultured Caudovirales phage</name>
    <dbReference type="NCBI Taxonomy" id="2100421"/>
    <lineage>
        <taxon>Viruses</taxon>
        <taxon>Duplodnaviria</taxon>
        <taxon>Heunggongvirae</taxon>
        <taxon>Uroviricota</taxon>
        <taxon>Caudoviricetes</taxon>
        <taxon>Peduoviridae</taxon>
        <taxon>Maltschvirus</taxon>
        <taxon>Maltschvirus maltsch</taxon>
    </lineage>
</organism>
<feature type="region of interest" description="Disordered" evidence="1">
    <location>
        <begin position="1"/>
        <end position="39"/>
    </location>
</feature>
<reference evidence="3" key="1">
    <citation type="submission" date="2020-05" db="EMBL/GenBank/DDBJ databases">
        <authorList>
            <person name="Chiriac C."/>
            <person name="Salcher M."/>
            <person name="Ghai R."/>
            <person name="Kavagutti S V."/>
        </authorList>
    </citation>
    <scope>NUCLEOTIDE SEQUENCE</scope>
</reference>
<evidence type="ECO:0000313" key="4">
    <source>
        <dbReference type="EMBL" id="CAB5229848.1"/>
    </source>
</evidence>
<evidence type="ECO:0000313" key="3">
    <source>
        <dbReference type="EMBL" id="CAB4215802.1"/>
    </source>
</evidence>
<sequence>MAYGNNAKTPAGVVSSDKSGMKSEPMRQGVAQGMQDKSKQFNTGKNEAVCYSHDRKSCQ</sequence>
<dbReference type="EMBL" id="LR798410">
    <property type="protein sequence ID" value="CAB5229848.1"/>
    <property type="molecule type" value="Genomic_DNA"/>
</dbReference>
<evidence type="ECO:0000256" key="1">
    <source>
        <dbReference type="SAM" id="MobiDB-lite"/>
    </source>
</evidence>
<gene>
    <name evidence="2" type="ORF">UFOVP1109_24</name>
    <name evidence="3" type="ORF">UFOVP1473_7</name>
    <name evidence="4" type="ORF">UFOVP1560_15</name>
</gene>
<evidence type="ECO:0000313" key="2">
    <source>
        <dbReference type="EMBL" id="CAB4184021.1"/>
    </source>
</evidence>
<dbReference type="EMBL" id="LR797056">
    <property type="protein sequence ID" value="CAB4184021.1"/>
    <property type="molecule type" value="Genomic_DNA"/>
</dbReference>
<name>A0A6J5SMH0_9CAUD</name>
<protein>
    <submittedName>
        <fullName evidence="3">Uncharacterized protein</fullName>
    </submittedName>
</protein>